<gene>
    <name evidence="1" type="primary">m292L</name>
    <name evidence="1" type="ORF">MT325_m292L</name>
</gene>
<sequence length="127" mass="14384">MLIARGRSMPYKCATMFSAFCKLEASWVIYFPSKGYRVLVETNGSGAETETTHSVIATRSRIFPIYCLYHGLPLKLLHFAVFHVNSFSNFPVTTALCQQIQIQCTDDIFWSRCGWVGRGGFVLPFQT</sequence>
<evidence type="ECO:0000313" key="2">
    <source>
        <dbReference type="Proteomes" id="UP000246715"/>
    </source>
</evidence>
<reference evidence="1 2" key="1">
    <citation type="journal article" date="2007" name="Virology">
        <title>Sequence and annotation of the 314-kb MT325 and the 321-kb FR483 viruses that infect Chlorella Pbi.</title>
        <authorList>
            <person name="Fitzgerald L.A."/>
            <person name="Graves M.V."/>
            <person name="Li X."/>
            <person name="Feldblyum T."/>
            <person name="Hartigan J."/>
            <person name="Van Etten J.L."/>
        </authorList>
    </citation>
    <scope>NUCLEOTIDE SEQUENCE [LARGE SCALE GENOMIC DNA]</scope>
    <source>
        <strain evidence="1 2">MT325</strain>
    </source>
</reference>
<dbReference type="EMBL" id="DQ491001">
    <property type="protein sequence ID" value="ABT13846.1"/>
    <property type="molecule type" value="Genomic_DNA"/>
</dbReference>
<accession>A7IU22</accession>
<evidence type="ECO:0000313" key="1">
    <source>
        <dbReference type="EMBL" id="ABT13846.1"/>
    </source>
</evidence>
<name>A7IU22_PBCVM</name>
<dbReference type="Proteomes" id="UP000246715">
    <property type="component" value="Segment"/>
</dbReference>
<proteinExistence type="predicted"/>
<protein>
    <submittedName>
        <fullName evidence="1">Uncharacterized protein m292L</fullName>
    </submittedName>
</protein>
<organismHost>
    <name type="scientific">Paramecium bursaria</name>
    <dbReference type="NCBI Taxonomy" id="74790"/>
</organismHost>
<organism evidence="1 2">
    <name type="scientific">Paramecium bursaria Chlorella virus MT325</name>
    <name type="common">PBCV-MT325</name>
    <dbReference type="NCBI Taxonomy" id="346932"/>
    <lineage>
        <taxon>Viruses</taxon>
        <taxon>Varidnaviria</taxon>
        <taxon>Bamfordvirae</taxon>
        <taxon>Nucleocytoviricota</taxon>
        <taxon>Megaviricetes</taxon>
        <taxon>Algavirales</taxon>
        <taxon>Phycodnaviridae</taxon>
        <taxon>Chlorovirus</taxon>
        <taxon>Chlorovirus conductrix</taxon>
        <taxon>Paramecium bursaria Chlorella virus A1</taxon>
    </lineage>
</organism>